<dbReference type="EMBL" id="JAAKZZ010000359">
    <property type="protein sequence ID" value="NGO71826.1"/>
    <property type="molecule type" value="Genomic_DNA"/>
</dbReference>
<name>A0A6G4X2Q5_9ACTN</name>
<reference evidence="2 3" key="1">
    <citation type="submission" date="2020-02" db="EMBL/GenBank/DDBJ databases">
        <title>Whole-genome analyses of novel actinobacteria.</title>
        <authorList>
            <person name="Sahin N."/>
            <person name="Tatar D."/>
        </authorList>
    </citation>
    <scope>NUCLEOTIDE SEQUENCE [LARGE SCALE GENOMIC DNA]</scope>
    <source>
        <strain evidence="2 3">SB3404</strain>
    </source>
</reference>
<organism evidence="2 3">
    <name type="scientific">Streptomyces boncukensis</name>
    <dbReference type="NCBI Taxonomy" id="2711219"/>
    <lineage>
        <taxon>Bacteria</taxon>
        <taxon>Bacillati</taxon>
        <taxon>Actinomycetota</taxon>
        <taxon>Actinomycetes</taxon>
        <taxon>Kitasatosporales</taxon>
        <taxon>Streptomycetaceae</taxon>
        <taxon>Streptomyces</taxon>
    </lineage>
</organism>
<keyword evidence="3" id="KW-1185">Reference proteome</keyword>
<dbReference type="RefSeq" id="WP_165301453.1">
    <property type="nucleotide sequence ID" value="NZ_JAAKZZ010000359.1"/>
</dbReference>
<dbReference type="Proteomes" id="UP000477722">
    <property type="component" value="Unassembled WGS sequence"/>
</dbReference>
<feature type="region of interest" description="Disordered" evidence="1">
    <location>
        <begin position="171"/>
        <end position="198"/>
    </location>
</feature>
<evidence type="ECO:0000313" key="3">
    <source>
        <dbReference type="Proteomes" id="UP000477722"/>
    </source>
</evidence>
<comment type="caution">
    <text evidence="2">The sequence shown here is derived from an EMBL/GenBank/DDBJ whole genome shotgun (WGS) entry which is preliminary data.</text>
</comment>
<proteinExistence type="predicted"/>
<evidence type="ECO:0000256" key="1">
    <source>
        <dbReference type="SAM" id="MobiDB-lite"/>
    </source>
</evidence>
<accession>A0A6G4X2Q5</accession>
<dbReference type="AlphaFoldDB" id="A0A6G4X2Q5"/>
<gene>
    <name evidence="2" type="ORF">G5C65_26445</name>
</gene>
<protein>
    <submittedName>
        <fullName evidence="2">Uncharacterized protein</fullName>
    </submittedName>
</protein>
<evidence type="ECO:0000313" key="2">
    <source>
        <dbReference type="EMBL" id="NGO71826.1"/>
    </source>
</evidence>
<sequence>MNSLHGYTVHDIDRLARIAAASAHSGGLDAPTRHDLAWSGIAEALVAAEDTPTRQGLIHVGRNAVHAELAACMHARGYQSGNTTAGSDASPRWATYWRTPPEPNAMDRLVEHLAAVQIGDMFTMSEGRAVEALAVHEEYAQAAEALGLSYKTFAAHIAAARRRFRSHWFAPDTAPPVRGHDKRRGSQEPQTHCGRGHLLDGDNLRIQIRRRGRRERVCRACVRDRSIAAAA</sequence>